<organism evidence="1 2">
    <name type="scientific">Gemmobacter nanjingensis</name>
    <dbReference type="NCBI Taxonomy" id="488454"/>
    <lineage>
        <taxon>Bacteria</taxon>
        <taxon>Pseudomonadati</taxon>
        <taxon>Pseudomonadota</taxon>
        <taxon>Alphaproteobacteria</taxon>
        <taxon>Rhodobacterales</taxon>
        <taxon>Paracoccaceae</taxon>
        <taxon>Gemmobacter</taxon>
    </lineage>
</organism>
<gene>
    <name evidence="1" type="ORF">GCM10007291_49610</name>
</gene>
<sequence length="49" mass="5958">MAVSLWDALCIHAVYHDWNPIRLILRDRWVIRVFKTYGLTYPGWRALRD</sequence>
<protein>
    <submittedName>
        <fullName evidence="1">Uncharacterized protein</fullName>
    </submittedName>
</protein>
<dbReference type="EMBL" id="BMYI01000045">
    <property type="protein sequence ID" value="GHC41776.1"/>
    <property type="molecule type" value="Genomic_DNA"/>
</dbReference>
<name>A0ABQ3FUF8_9RHOB</name>
<dbReference type="Proteomes" id="UP000658305">
    <property type="component" value="Unassembled WGS sequence"/>
</dbReference>
<reference evidence="2" key="1">
    <citation type="journal article" date="2019" name="Int. J. Syst. Evol. Microbiol.">
        <title>The Global Catalogue of Microorganisms (GCM) 10K type strain sequencing project: providing services to taxonomists for standard genome sequencing and annotation.</title>
        <authorList>
            <consortium name="The Broad Institute Genomics Platform"/>
            <consortium name="The Broad Institute Genome Sequencing Center for Infectious Disease"/>
            <person name="Wu L."/>
            <person name="Ma J."/>
        </authorList>
    </citation>
    <scope>NUCLEOTIDE SEQUENCE [LARGE SCALE GENOMIC DNA]</scope>
    <source>
        <strain evidence="2">KCTC 23298</strain>
    </source>
</reference>
<keyword evidence="2" id="KW-1185">Reference proteome</keyword>
<comment type="caution">
    <text evidence="1">The sequence shown here is derived from an EMBL/GenBank/DDBJ whole genome shotgun (WGS) entry which is preliminary data.</text>
</comment>
<accession>A0ABQ3FUF8</accession>
<evidence type="ECO:0000313" key="1">
    <source>
        <dbReference type="EMBL" id="GHC41776.1"/>
    </source>
</evidence>
<proteinExistence type="predicted"/>
<evidence type="ECO:0000313" key="2">
    <source>
        <dbReference type="Proteomes" id="UP000658305"/>
    </source>
</evidence>